<dbReference type="InterPro" id="IPR009454">
    <property type="entry name" value="Lipid_transpt_open_b-sht"/>
</dbReference>
<comment type="subcellular location">
    <subcellularLocation>
        <location evidence="1">Secreted</location>
    </subcellularLocation>
</comment>
<protein>
    <submittedName>
        <fullName evidence="11">Apolipoprotein B-100-like</fullName>
    </submittedName>
</protein>
<evidence type="ECO:0000256" key="6">
    <source>
        <dbReference type="ARBA" id="ARBA00023180"/>
    </source>
</evidence>
<evidence type="ECO:0000256" key="2">
    <source>
        <dbReference type="ARBA" id="ARBA00022448"/>
    </source>
</evidence>
<proteinExistence type="predicted"/>
<dbReference type="RefSeq" id="XP_008287339.1">
    <property type="nucleotide sequence ID" value="XM_008289117.1"/>
</dbReference>
<dbReference type="InterPro" id="IPR015255">
    <property type="entry name" value="Vitellinogen_open_b-sht"/>
</dbReference>
<sequence length="3316" mass="370942">MNKRSKLPRAQPIMWGAKLCLLLLVCTSTLAQQDVGGVEEQSPVCFLAKRYKNFRRYVYNYDAETFNGVNGATDVQSGPKVSCKVEIEVPQTCSFILRTTECSLNEVAVADGGNRPAAGTEAFKAAMEKNPLKITVEGQTDVRLYPEDDEPVNILNIKRGIVSALLVPVMEEERNKEMPTVHGVCSTDFTVNNREDIATDVTVSRDLSRCDWFTARRQDTSPLALVSGLNFPLSKLISSTQTCSYNFDNQKKHMTKGTCEEKHIFLPLSHKSEYGISAVVKQKVTLMETTKINDRVFDHEDNLKFLPMDAVEDKSPVQTKDNVIATIQKLNALSQTTEGEHRAGLFNSLVTELRGLKADILNPAAEEMTDISLPLAFQALAQCGTPECTSAMLKILRTFDSAALEVDAVVYALGLLPQPSRLMVKDLLEMAQYKQSKPIMYALSNAARKLYKAEGVTPEITAVYEFMASLVGADCAGEKDMTFLALRVIGNMGDAMEAADPAIKTTLLKCMRQPATTLSVQLAAIQAFRRMSVTDEVRSNLQRVCQYPKGAVQKRLAAYLILMRNPQDSDIEMVKKLVKQEQNAQVKAFVTSHINNIITSTDSETQKLGEKIMDALQDTDVETHNDYTTMSRNYKLGMALESMQADVQGNLIFDPSSQLPREALLETTLKVFGYSMDIWEVGMEGKGFEPTIEALFGKNGFFPDTVSKSLYWAEDKMSPQIREVLEKWIAPLKSEGQKVPENLVREVVRNFNKLIKDLQSQESPEAMAYLRLMGAELGFIKSTDLKFMADNAVMYTDILMRILPTKFMANLISRTDNEMFAHYIFMDNKFVMPTATGFPLTFAMSGTFTPGAKGGLRFASNMKELVFMPSAAVMFRTQMGVQIPEFVASGVQMDTNLYHESALNARITMEENQIKLSIPAPQGKTKFLRISNTVAIVGGGKAMLIPHTQNEENCSPLFTGVKYCTRILSVDNGYKSDAPYMPLTGETQLAVDIEPTKEVTEYTATIAYELLSEGKDGRQKVDSLKMILKAEGDRPTEATATMKYNRNKNVFTTQIEIPDFDVEAGVKIGMSDSSAKGKSMIFEISNKKVPQLTLIGRAKLQAMTDGMLQVQLLVPSLRTDATITAALNKAQGLTMELKSDVKLPDITSIQAVTLKFDDEQAEVQLTSNMDADMKVTMHYTEALKVWLRQLAEDVMDQRVVKTDMKLRHILNKGVEASNIWMDKISADVPYVENLRNSLAKVEMPSVPESLFMNLESTFKYKFNKDRLTITIPLPYGGKSSEELRIPPMITSPEISMPQLGMELASQEIRIPTFTIPSEYDVTLPLMGMMEVTAKFDSNYYNWEATVSAGNNTVDSPNYLAKFNIMTDSPFKILIFTAEGASKVTDTVDETMEFSIDGSLKHMLINTGFNVLETIAVTDSVLATGRYSIKADSPMGLDTSLTITTQFTLDSNMLFGDLNTDGSVTVGPMTASTTYLHTFSVEPAKKEAKMESTLRVNSEILKIANKMKASYGDEGVLFEYNTNMNSNPIKHTTKIGLKYKDVKLTIQSDSVTKADERMLRSQMEFSAFEGQASLRIENQADDTENRAYSMLTGSLSPSGLEINADASLNIFKSLASHKATLALNTNGLTTSCTTTAQYSPLTFENVFHGGVDQSGATMSLTTKGAIKENKAELSVEGKLATTEVYLNSILKGNLFDINGRNLVNLRMNEDGLVLSNNMVGSFREMRTENTHSLSLRLRSFNLHSKTDNTIDERNSYMHEITVNMERFTASVNVKNDLKMMAIKFLNDAQFKAEPYNMELTGTVMGAVFEEELKHTYEIKFVDMVLSTKCNTDGKLLGSHIRHATEMEVAGLTMKLNNMANINSKSLLLESTVKTVAAPFKLDIDAIFNSEGESYLYGHHNGALYSKFLLKAKPMLFTQSFEYRASTTHELEGRPTVKTSMDNKFNSMLSFEEQSVTLKMLSKLNEHTFDQEMKAYNNKDIMGIEMVGEVSTPLFSDASQDYSISGFVKYDKNGDSHFIQIPFIEYLPEVIENMKTTMMKLMDNSIEMLKDINTRYEISAKFQNKVTELKEVIDNFDFNLFLQDLRKFVSSIENYMINLTARFPTDKVMNVLKSIKDTIMAWIKKYNISNKFNVIYTKMEEILSSYEVEKMIGVIMDEIVKIMKQYQVREKIQYVFNALKSTDMQPLLNKVKVPLQELMNELYSFDFKQLIDDMTDYFMRMIQNIRSFDYDTFTMELKEKVVELSKIPCFGKLYGEFRVASPHYNLRTTADLENTTTTSATPEFKINLNSQATSTLKVLDFTVDAGVHFAAPKMSRLSITENIKVDQSSFSLDHKGTMTLYGLSGQASAETTAKATTELYVAELINNAFFAMENGVSATVETSYKHDLNMPALNTFSDAKMTQKTVFQLEDGSARLTFNNMANEKFAIQDFSDELTHNSDMAVVMDLHTSQVTFNAETRGNQFKLNQHVDTDVCIFRHVIINAKAETETPFMKGSVAEVKLQAKVEDMKFDFTASHNAELVGPVEGTLANSAVAMVTPKELAFETKNKGNAKVALPFKLSGKMDLQNDIAFTLNSEAQQASWTGLARFNQYKYSHYFTMDNGETEINVYSQISGEANLDMLKEPITIPEITVPLVGMKTPRVEDFSLWEDTGLGYILTTPQQTFDMNTKLKYAKNPEMITININMEPVISAINTNMKAVHKKVLIGKDKAAAILASSYDKAKAEYEKYSVELPKTITVPAYKVPVMNIEMSTFTVPLPDFTLITMPALHVPSALSKLTLPKITLPKIQSIKIPVMGDLTYEFSMKTAMITLKTDASILNQDSISVKLDASSTSEFDILTGRIEGSTNVNTVDGFKMASVLAVKHSMLEGNHDSTIFVNTDSVETSITNSAKVNLPEMTMEIYQEITGNPAEGLVVSMSTPSAGHIAVQMQAKRPAQVKARLYGRYPSEPTTDIDIMALKMSVMNSEKLNLQTTWNMEMPYEMMLTMKNQVPKVMEMVSDPAARAYRKINREVRGLGVYVDQARKHSKVMFRRAADNLEAVDLSNIMTTVTDKAVVILRAYQKKVEIVLDAVVKFLRETRFQIPGFQQRLSGLEIYQKFSAFVADVSEEAVEKIPQYFTSMFAAALDSFQSIEFTLPGSTYIVSGQEILDDLSVALRKLQNQVIVAVRKIGNIQLEDIISKFSALTQFVTEQSEKFLQTVKSLNVERLSTFVTDVYNDAVNSPALADVLKQVEEARRIVMEYLRAVKAKLQNIVADMSTEQLVADIQSWIDSLVKRINAFHNNVIRSLKEKSQVVEPYVRVSDRQVEVDIPLPFVAKFN</sequence>
<dbReference type="Pfam" id="PF09172">
    <property type="entry name" value="Vit_open_b-sht"/>
    <property type="match status" value="1"/>
</dbReference>
<dbReference type="GO" id="GO:0008203">
    <property type="term" value="P:cholesterol metabolic process"/>
    <property type="evidence" value="ECO:0007669"/>
    <property type="project" value="UniProtKB-KW"/>
</dbReference>
<dbReference type="Pfam" id="PF06448">
    <property type="entry name" value="DUF1081"/>
    <property type="match status" value="1"/>
</dbReference>
<dbReference type="SMART" id="SM00638">
    <property type="entry name" value="LPD_N"/>
    <property type="match status" value="1"/>
</dbReference>
<dbReference type="FunFam" id="2.30.230.10:FF:000003">
    <property type="entry name" value="Apolipoprotein B"/>
    <property type="match status" value="1"/>
</dbReference>
<dbReference type="GO" id="GO:0042953">
    <property type="term" value="P:lipoprotein transport"/>
    <property type="evidence" value="ECO:0007669"/>
    <property type="project" value="TreeGrafter"/>
</dbReference>
<dbReference type="InterPro" id="IPR015817">
    <property type="entry name" value="Vitellinogen_open_b-sht_sub1"/>
</dbReference>
<keyword evidence="10" id="KW-1185">Reference proteome</keyword>
<dbReference type="GO" id="GO:0034361">
    <property type="term" value="C:very-low-density lipoprotein particle"/>
    <property type="evidence" value="ECO:0007669"/>
    <property type="project" value="UniProtKB-KW"/>
</dbReference>
<dbReference type="GeneID" id="103362686"/>
<dbReference type="GO" id="GO:0005737">
    <property type="term" value="C:cytoplasm"/>
    <property type="evidence" value="ECO:0007669"/>
    <property type="project" value="UniProtKB-SubCell"/>
</dbReference>
<evidence type="ECO:0000256" key="5">
    <source>
        <dbReference type="ARBA" id="ARBA00023055"/>
    </source>
</evidence>
<keyword evidence="3" id="KW-0964">Secreted</keyword>
<evidence type="ECO:0000259" key="9">
    <source>
        <dbReference type="PROSITE" id="PS51211"/>
    </source>
</evidence>
<dbReference type="GO" id="GO:0030301">
    <property type="term" value="P:cholesterol transport"/>
    <property type="evidence" value="ECO:0007669"/>
    <property type="project" value="TreeGrafter"/>
</dbReference>
<dbReference type="GO" id="GO:0050750">
    <property type="term" value="F:low-density lipoprotein particle receptor binding"/>
    <property type="evidence" value="ECO:0007669"/>
    <property type="project" value="TreeGrafter"/>
</dbReference>
<dbReference type="SMART" id="SM01169">
    <property type="entry name" value="DUF1943"/>
    <property type="match status" value="1"/>
</dbReference>
<evidence type="ECO:0000313" key="11">
    <source>
        <dbReference type="RefSeq" id="XP_008287339.1"/>
    </source>
</evidence>
<keyword evidence="4 8" id="KW-0732">Signal</keyword>
<dbReference type="SUPFAM" id="SSF56968">
    <property type="entry name" value="Lipovitellin-phosvitin complex, beta-sheet shell regions"/>
    <property type="match status" value="2"/>
</dbReference>
<evidence type="ECO:0000256" key="7">
    <source>
        <dbReference type="PROSITE-ProRule" id="PRU00557"/>
    </source>
</evidence>
<dbReference type="Gene3D" id="2.30.230.10">
    <property type="entry name" value="Lipovitellin, beta-sheet shell regions, chain A"/>
    <property type="match status" value="1"/>
</dbReference>
<evidence type="ECO:0000256" key="1">
    <source>
        <dbReference type="ARBA" id="ARBA00004613"/>
    </source>
</evidence>
<dbReference type="Gene3D" id="2.20.50.20">
    <property type="entry name" value="Lipovitellin. Chain A, domain 3"/>
    <property type="match status" value="1"/>
</dbReference>
<evidence type="ECO:0000313" key="10">
    <source>
        <dbReference type="Proteomes" id="UP000694891"/>
    </source>
</evidence>
<name>A0A9Y4N6W9_9TELE</name>
<dbReference type="Proteomes" id="UP000694891">
    <property type="component" value="Unplaced"/>
</dbReference>
<dbReference type="GO" id="GO:0006642">
    <property type="term" value="P:triglyceride mobilization"/>
    <property type="evidence" value="ECO:0007669"/>
    <property type="project" value="TreeGrafter"/>
</dbReference>
<dbReference type="GO" id="GO:0005811">
    <property type="term" value="C:lipid droplet"/>
    <property type="evidence" value="ECO:0007669"/>
    <property type="project" value="UniProtKB-SubCell"/>
</dbReference>
<evidence type="ECO:0000256" key="4">
    <source>
        <dbReference type="ARBA" id="ARBA00022729"/>
    </source>
</evidence>
<dbReference type="InterPro" id="IPR052418">
    <property type="entry name" value="Apolipoprotein_B"/>
</dbReference>
<dbReference type="InterPro" id="IPR011030">
    <property type="entry name" value="Lipovitellin_superhlx_dom"/>
</dbReference>
<dbReference type="GO" id="GO:0034359">
    <property type="term" value="C:mature chylomicron"/>
    <property type="evidence" value="ECO:0007669"/>
    <property type="project" value="TreeGrafter"/>
</dbReference>
<feature type="chain" id="PRO_5041328240" evidence="8">
    <location>
        <begin position="32"/>
        <end position="3316"/>
    </location>
</feature>
<dbReference type="PANTHER" id="PTHR13769">
    <property type="entry name" value="APOLIPOPROTEIN B"/>
    <property type="match status" value="1"/>
</dbReference>
<dbReference type="GO" id="GO:0034362">
    <property type="term" value="C:low-density lipoprotein particle"/>
    <property type="evidence" value="ECO:0007669"/>
    <property type="project" value="UniProtKB-KW"/>
</dbReference>
<dbReference type="InterPro" id="IPR001747">
    <property type="entry name" value="Vitellogenin_N"/>
</dbReference>
<evidence type="ECO:0000256" key="8">
    <source>
        <dbReference type="SAM" id="SignalP"/>
    </source>
</evidence>
<feature type="domain" description="Vitellogenin" evidence="9">
    <location>
        <begin position="51"/>
        <end position="664"/>
    </location>
</feature>
<dbReference type="InterPro" id="IPR015819">
    <property type="entry name" value="Lipid_transp_b-sht_shell"/>
</dbReference>
<keyword evidence="6" id="KW-0325">Glycoprotein</keyword>
<evidence type="ECO:0000256" key="3">
    <source>
        <dbReference type="ARBA" id="ARBA00022525"/>
    </source>
</evidence>
<dbReference type="GO" id="GO:0120020">
    <property type="term" value="F:cholesterol transfer activity"/>
    <property type="evidence" value="ECO:0007669"/>
    <property type="project" value="TreeGrafter"/>
</dbReference>
<dbReference type="Gene3D" id="2.20.80.10">
    <property type="entry name" value="Lipovitellin-phosvitin complex, chain A, domain 4"/>
    <property type="match status" value="1"/>
</dbReference>
<dbReference type="GO" id="GO:0008201">
    <property type="term" value="F:heparin binding"/>
    <property type="evidence" value="ECO:0007669"/>
    <property type="project" value="UniProtKB-KW"/>
</dbReference>
<keyword evidence="2" id="KW-0813">Transport</keyword>
<dbReference type="PROSITE" id="PS51211">
    <property type="entry name" value="VITELLOGENIN"/>
    <property type="match status" value="1"/>
</dbReference>
<gene>
    <name evidence="11" type="primary">LOC103362686</name>
</gene>
<dbReference type="Gene3D" id="1.25.10.20">
    <property type="entry name" value="Vitellinogen, superhelical"/>
    <property type="match status" value="1"/>
</dbReference>
<accession>A0A9Y4N6W9</accession>
<comment type="caution">
    <text evidence="7">Lacks conserved residue(s) required for the propagation of feature annotation.</text>
</comment>
<feature type="signal peptide" evidence="8">
    <location>
        <begin position="1"/>
        <end position="31"/>
    </location>
</feature>
<reference evidence="11" key="1">
    <citation type="submission" date="2025-08" db="UniProtKB">
        <authorList>
            <consortium name="RefSeq"/>
        </authorList>
    </citation>
    <scope>IDENTIFICATION</scope>
</reference>
<organism evidence="10 11">
    <name type="scientific">Stegastes partitus</name>
    <name type="common">bicolor damselfish</name>
    <dbReference type="NCBI Taxonomy" id="144197"/>
    <lineage>
        <taxon>Eukaryota</taxon>
        <taxon>Metazoa</taxon>
        <taxon>Chordata</taxon>
        <taxon>Craniata</taxon>
        <taxon>Vertebrata</taxon>
        <taxon>Euteleostomi</taxon>
        <taxon>Actinopterygii</taxon>
        <taxon>Neopterygii</taxon>
        <taxon>Teleostei</taxon>
        <taxon>Neoteleostei</taxon>
        <taxon>Acanthomorphata</taxon>
        <taxon>Ovalentaria</taxon>
        <taxon>Pomacentridae</taxon>
        <taxon>Stegastes</taxon>
    </lineage>
</organism>
<keyword evidence="5" id="KW-0445">Lipid transport</keyword>
<dbReference type="InterPro" id="IPR015816">
    <property type="entry name" value="Vitellinogen_b-sht_N"/>
</dbReference>
<dbReference type="SUPFAM" id="SSF48431">
    <property type="entry name" value="Lipovitellin-phosvitin complex, superhelical domain"/>
    <property type="match status" value="1"/>
</dbReference>
<dbReference type="Pfam" id="PF01347">
    <property type="entry name" value="Vitellogenin_N"/>
    <property type="match status" value="1"/>
</dbReference>
<dbReference type="GO" id="GO:0042632">
    <property type="term" value="P:cholesterol homeostasis"/>
    <property type="evidence" value="ECO:0007669"/>
    <property type="project" value="TreeGrafter"/>
</dbReference>
<dbReference type="PANTHER" id="PTHR13769:SF5">
    <property type="entry name" value="APOLIPOPROTEIN B-100-RELATED"/>
    <property type="match status" value="1"/>
</dbReference>